<feature type="region of interest" description="Disordered" evidence="1">
    <location>
        <begin position="523"/>
        <end position="543"/>
    </location>
</feature>
<proteinExistence type="predicted"/>
<dbReference type="Pfam" id="PF22893">
    <property type="entry name" value="ULD_2"/>
    <property type="match status" value="1"/>
</dbReference>
<evidence type="ECO:0000313" key="4">
    <source>
        <dbReference type="Proteomes" id="UP001295740"/>
    </source>
</evidence>
<keyword evidence="4" id="KW-1185">Reference proteome</keyword>
<feature type="compositionally biased region" description="Basic and acidic residues" evidence="1">
    <location>
        <begin position="483"/>
        <end position="493"/>
    </location>
</feature>
<dbReference type="Proteomes" id="UP001295740">
    <property type="component" value="Unassembled WGS sequence"/>
</dbReference>
<evidence type="ECO:0000256" key="1">
    <source>
        <dbReference type="SAM" id="MobiDB-lite"/>
    </source>
</evidence>
<dbReference type="PANTHER" id="PTHR38886:SF1">
    <property type="entry name" value="NACHT-NTPASE AND P-LOOP NTPASES N-TERMINAL DOMAIN-CONTAINING PROTEIN"/>
    <property type="match status" value="1"/>
</dbReference>
<feature type="domain" description="Ubiquitin-like" evidence="2">
    <location>
        <begin position="267"/>
        <end position="347"/>
    </location>
</feature>
<gene>
    <name evidence="3" type="ORF">KHLLAP_LOCUS4763</name>
</gene>
<protein>
    <submittedName>
        <fullName evidence="3">Uu.00g116890.m01.CDS01</fullName>
    </submittedName>
</protein>
<sequence length="543" mass="60560">MPVPFGVSVGDFIGGIEFICSIKDAVEASAGSRAQYHGVLATIQSSQETLTHLNELDVTPRAEEPRKCHRRRYRHSIVTLASKIQKYDKGLSKSRADDWWRALPRKIQWQRSSREHVLWFQSELQQHATSLQLVLAQTPQATAIAQYTKTSESLQALKDQVDQQVSSAIKRRLDQQDASAADASIALHRRMIRNEDAQATFASTVERRFDEQEVIQSRTATDVSTNGQRLARVSTAVGFILVCLFHVGRVVGQLARSIPQRVMLTAGAVSFEDAHAHVFPIYTDFVQTWDAFLYVLTDNFKDKPGLLRVQRRLFELKDRYSETGIALSQPYKSIFRPERHIQMRILFEYAEVPLETCPKCGTAEKGDAKVGVECSNCGLWYTRRQTVTLPLLPLNADMVQSSGVGAHAGNGTHSRIKLLSSIDFVADKPADFARISINGKPSRPLAPSPSVEEDGEKDSESDDADNLESDELGRNEEDEEYDENRGDGSKRFDQSGGSNRSRVPASNLSPALASIPMSIPHIRHLAEEDAPPPLPPPRYVPPY</sequence>
<feature type="compositionally biased region" description="Pro residues" evidence="1">
    <location>
        <begin position="531"/>
        <end position="543"/>
    </location>
</feature>
<reference evidence="3" key="1">
    <citation type="submission" date="2023-10" db="EMBL/GenBank/DDBJ databases">
        <authorList>
            <person name="Hackl T."/>
        </authorList>
    </citation>
    <scope>NUCLEOTIDE SEQUENCE</scope>
</reference>
<feature type="compositionally biased region" description="Polar residues" evidence="1">
    <location>
        <begin position="495"/>
        <end position="509"/>
    </location>
</feature>
<dbReference type="EMBL" id="CAUWAG010000006">
    <property type="protein sequence ID" value="CAJ2504295.1"/>
    <property type="molecule type" value="Genomic_DNA"/>
</dbReference>
<dbReference type="InterPro" id="IPR054464">
    <property type="entry name" value="ULD_fung"/>
</dbReference>
<feature type="region of interest" description="Disordered" evidence="1">
    <location>
        <begin position="435"/>
        <end position="509"/>
    </location>
</feature>
<organism evidence="3 4">
    <name type="scientific">Anthostomella pinea</name>
    <dbReference type="NCBI Taxonomy" id="933095"/>
    <lineage>
        <taxon>Eukaryota</taxon>
        <taxon>Fungi</taxon>
        <taxon>Dikarya</taxon>
        <taxon>Ascomycota</taxon>
        <taxon>Pezizomycotina</taxon>
        <taxon>Sordariomycetes</taxon>
        <taxon>Xylariomycetidae</taxon>
        <taxon>Xylariales</taxon>
        <taxon>Xylariaceae</taxon>
        <taxon>Anthostomella</taxon>
    </lineage>
</organism>
<comment type="caution">
    <text evidence="3">The sequence shown here is derived from an EMBL/GenBank/DDBJ whole genome shotgun (WGS) entry which is preliminary data.</text>
</comment>
<dbReference type="AlphaFoldDB" id="A0AAI8VG53"/>
<evidence type="ECO:0000259" key="2">
    <source>
        <dbReference type="Pfam" id="PF22893"/>
    </source>
</evidence>
<accession>A0AAI8VG53</accession>
<feature type="compositionally biased region" description="Acidic residues" evidence="1">
    <location>
        <begin position="451"/>
        <end position="482"/>
    </location>
</feature>
<name>A0AAI8VG53_9PEZI</name>
<evidence type="ECO:0000313" key="3">
    <source>
        <dbReference type="EMBL" id="CAJ2504295.1"/>
    </source>
</evidence>
<dbReference type="PANTHER" id="PTHR38886">
    <property type="entry name" value="SESA DOMAIN-CONTAINING PROTEIN"/>
    <property type="match status" value="1"/>
</dbReference>